<evidence type="ECO:0000256" key="2">
    <source>
        <dbReference type="ARBA" id="ARBA00022532"/>
    </source>
</evidence>
<sequence length="101" mass="11033">MVYRQPSKVGWGHALAVFEPGTRHSFAMASGRDIANPTAILLASAEMLRHLNLVEYAKAVESAILQVIHEGKVRTPDIGGCSTTTEFTDAVLRRLRSLATR</sequence>
<proteinExistence type="inferred from homology"/>
<evidence type="ECO:0000259" key="3">
    <source>
        <dbReference type="Pfam" id="PF00180"/>
    </source>
</evidence>
<dbReference type="InterPro" id="IPR024084">
    <property type="entry name" value="IsoPropMal-DH-like_dom"/>
</dbReference>
<reference evidence="4 5" key="2">
    <citation type="submission" date="2018-11" db="EMBL/GenBank/DDBJ databases">
        <authorList>
            <consortium name="Pathogen Informatics"/>
        </authorList>
    </citation>
    <scope>NUCLEOTIDE SEQUENCE [LARGE SCALE GENOMIC DNA]</scope>
    <source>
        <strain evidence="4 5">Egypt</strain>
    </source>
</reference>
<dbReference type="OrthoDB" id="6268915at2759"/>
<dbReference type="GO" id="GO:0006099">
    <property type="term" value="P:tricarboxylic acid cycle"/>
    <property type="evidence" value="ECO:0007669"/>
    <property type="project" value="UniProtKB-KW"/>
</dbReference>
<protein>
    <submittedName>
        <fullName evidence="6">Iso_dh domain-containing protein</fullName>
    </submittedName>
</protein>
<dbReference type="EMBL" id="UZAN01058255">
    <property type="protein sequence ID" value="VDP91958.1"/>
    <property type="molecule type" value="Genomic_DNA"/>
</dbReference>
<dbReference type="Gene3D" id="3.40.718.10">
    <property type="entry name" value="Isopropylmalate Dehydrogenase"/>
    <property type="match status" value="1"/>
</dbReference>
<name>A0A183B650_9TREM</name>
<keyword evidence="2" id="KW-0816">Tricarboxylic acid cycle</keyword>
<keyword evidence="5" id="KW-1185">Reference proteome</keyword>
<dbReference type="SUPFAM" id="SSF53659">
    <property type="entry name" value="Isocitrate/Isopropylmalate dehydrogenase-like"/>
    <property type="match status" value="1"/>
</dbReference>
<dbReference type="AlphaFoldDB" id="A0A183B650"/>
<feature type="domain" description="Isopropylmalate dehydrogenase-like" evidence="3">
    <location>
        <begin position="13"/>
        <end position="91"/>
    </location>
</feature>
<reference evidence="6" key="1">
    <citation type="submission" date="2016-06" db="UniProtKB">
        <authorList>
            <consortium name="WormBaseParasite"/>
        </authorList>
    </citation>
    <scope>IDENTIFICATION</scope>
</reference>
<dbReference type="Proteomes" id="UP000272942">
    <property type="component" value="Unassembled WGS sequence"/>
</dbReference>
<gene>
    <name evidence="4" type="ORF">ECPE_LOCUS14686</name>
</gene>
<dbReference type="GO" id="GO:0005739">
    <property type="term" value="C:mitochondrion"/>
    <property type="evidence" value="ECO:0007669"/>
    <property type="project" value="TreeGrafter"/>
</dbReference>
<dbReference type="WBParaSite" id="ECPE_0001472501-mRNA-1">
    <property type="protein sequence ID" value="ECPE_0001472501-mRNA-1"/>
    <property type="gene ID" value="ECPE_0001472501"/>
</dbReference>
<dbReference type="PANTHER" id="PTHR11835">
    <property type="entry name" value="DECARBOXYLATING DEHYDROGENASES-ISOCITRATE, ISOPROPYLMALATE, TARTRATE"/>
    <property type="match status" value="1"/>
</dbReference>
<evidence type="ECO:0000313" key="5">
    <source>
        <dbReference type="Proteomes" id="UP000272942"/>
    </source>
</evidence>
<dbReference type="PANTHER" id="PTHR11835:SF42">
    <property type="entry name" value="ISOCITRATE DEHYDROGENASE [NAD] SUBUNIT BETA, MITOCHONDRIAL"/>
    <property type="match status" value="1"/>
</dbReference>
<accession>A0A183B650</accession>
<evidence type="ECO:0000256" key="1">
    <source>
        <dbReference type="ARBA" id="ARBA00007769"/>
    </source>
</evidence>
<dbReference type="Pfam" id="PF00180">
    <property type="entry name" value="Iso_dh"/>
    <property type="match status" value="1"/>
</dbReference>
<evidence type="ECO:0000313" key="4">
    <source>
        <dbReference type="EMBL" id="VDP91958.1"/>
    </source>
</evidence>
<organism evidence="6">
    <name type="scientific">Echinostoma caproni</name>
    <dbReference type="NCBI Taxonomy" id="27848"/>
    <lineage>
        <taxon>Eukaryota</taxon>
        <taxon>Metazoa</taxon>
        <taxon>Spiralia</taxon>
        <taxon>Lophotrochozoa</taxon>
        <taxon>Platyhelminthes</taxon>
        <taxon>Trematoda</taxon>
        <taxon>Digenea</taxon>
        <taxon>Plagiorchiida</taxon>
        <taxon>Echinostomata</taxon>
        <taxon>Echinostomatoidea</taxon>
        <taxon>Echinostomatidae</taxon>
        <taxon>Echinostoma</taxon>
    </lineage>
</organism>
<dbReference type="GO" id="GO:0006102">
    <property type="term" value="P:isocitrate metabolic process"/>
    <property type="evidence" value="ECO:0007669"/>
    <property type="project" value="TreeGrafter"/>
</dbReference>
<evidence type="ECO:0000313" key="6">
    <source>
        <dbReference type="WBParaSite" id="ECPE_0001472501-mRNA-1"/>
    </source>
</evidence>
<comment type="similarity">
    <text evidence="1">Belongs to the isocitrate and isopropylmalate dehydrogenases family.</text>
</comment>